<dbReference type="EMBL" id="JAQJAC010000010">
    <property type="protein sequence ID" value="KAJ5568492.1"/>
    <property type="molecule type" value="Genomic_DNA"/>
</dbReference>
<feature type="domain" description="Alpha/beta hydrolase fold-3" evidence="1">
    <location>
        <begin position="47"/>
        <end position="246"/>
    </location>
</feature>
<comment type="caution">
    <text evidence="2">The sequence shown here is derived from an EMBL/GenBank/DDBJ whole genome shotgun (WGS) entry which is preliminary data.</text>
</comment>
<keyword evidence="3" id="KW-1185">Reference proteome</keyword>
<evidence type="ECO:0000259" key="1">
    <source>
        <dbReference type="Pfam" id="PF07859"/>
    </source>
</evidence>
<dbReference type="Proteomes" id="UP001216150">
    <property type="component" value="Unassembled WGS sequence"/>
</dbReference>
<name>A0AAD6GMH6_9EURO</name>
<dbReference type="GO" id="GO:0016787">
    <property type="term" value="F:hydrolase activity"/>
    <property type="evidence" value="ECO:0007669"/>
    <property type="project" value="InterPro"/>
</dbReference>
<evidence type="ECO:0000313" key="2">
    <source>
        <dbReference type="EMBL" id="KAJ5568492.1"/>
    </source>
</evidence>
<dbReference type="AlphaFoldDB" id="A0AAD6GMH6"/>
<gene>
    <name evidence="2" type="ORF">N7450_010978</name>
</gene>
<evidence type="ECO:0000313" key="3">
    <source>
        <dbReference type="Proteomes" id="UP001216150"/>
    </source>
</evidence>
<dbReference type="InterPro" id="IPR013094">
    <property type="entry name" value="AB_hydrolase_3"/>
</dbReference>
<sequence>MNRDHLGIAPQPGLDIYEFNIQARDGHPICVRVYKQSDRTGLPLLIYLHGGLETDDASCRALAAQIPVLVLSYRVSFSAREPFSKRIWDSFDAIRWVASQGPSELPINLEQGFILGGTFAGANFTAGIAHLSVREGLIPSLTGLLFLAGSFCHPDVRPAAYRDRRISVDEIDDPPGLTRNMGLLQKINGYHHYSLSLTPVWQRRLSFIFAGGNPRRDEALLFEQLLKKEDVDTKKYVYSGLPHGFWTTCPDLDVSKTWGQDLIEGGSVSF</sequence>
<accession>A0AAD6GMH6</accession>
<dbReference type="SUPFAM" id="SSF53474">
    <property type="entry name" value="alpha/beta-Hydrolases"/>
    <property type="match status" value="1"/>
</dbReference>
<dbReference type="Gene3D" id="3.40.50.1820">
    <property type="entry name" value="alpha/beta hydrolase"/>
    <property type="match status" value="1"/>
</dbReference>
<reference evidence="2 3" key="1">
    <citation type="journal article" date="2023" name="IMA Fungus">
        <title>Comparative genomic study of the Penicillium genus elucidates a diverse pangenome and 15 lateral gene transfer events.</title>
        <authorList>
            <person name="Petersen C."/>
            <person name="Sorensen T."/>
            <person name="Nielsen M.R."/>
            <person name="Sondergaard T.E."/>
            <person name="Sorensen J.L."/>
            <person name="Fitzpatrick D.A."/>
            <person name="Frisvad J.C."/>
            <person name="Nielsen K.L."/>
        </authorList>
    </citation>
    <scope>NUCLEOTIDE SEQUENCE [LARGE SCALE GENOMIC DNA]</scope>
    <source>
        <strain evidence="2 3">IBT 29057</strain>
    </source>
</reference>
<dbReference type="GO" id="GO:0017000">
    <property type="term" value="P:antibiotic biosynthetic process"/>
    <property type="evidence" value="ECO:0007669"/>
    <property type="project" value="UniProtKB-ARBA"/>
</dbReference>
<dbReference type="InterPro" id="IPR029058">
    <property type="entry name" value="AB_hydrolase_fold"/>
</dbReference>
<dbReference type="Pfam" id="PF07859">
    <property type="entry name" value="Abhydrolase_3"/>
    <property type="match status" value="1"/>
</dbReference>
<proteinExistence type="predicted"/>
<protein>
    <submittedName>
        <fullName evidence="2">Alpha/beta-hydrolase</fullName>
    </submittedName>
</protein>
<dbReference type="GO" id="GO:0072330">
    <property type="term" value="P:monocarboxylic acid biosynthetic process"/>
    <property type="evidence" value="ECO:0007669"/>
    <property type="project" value="UniProtKB-ARBA"/>
</dbReference>
<organism evidence="2 3">
    <name type="scientific">Penicillium hetheringtonii</name>
    <dbReference type="NCBI Taxonomy" id="911720"/>
    <lineage>
        <taxon>Eukaryota</taxon>
        <taxon>Fungi</taxon>
        <taxon>Dikarya</taxon>
        <taxon>Ascomycota</taxon>
        <taxon>Pezizomycotina</taxon>
        <taxon>Eurotiomycetes</taxon>
        <taxon>Eurotiomycetidae</taxon>
        <taxon>Eurotiales</taxon>
        <taxon>Aspergillaceae</taxon>
        <taxon>Penicillium</taxon>
    </lineage>
</organism>